<keyword evidence="2" id="KW-0501">Molybdenum cofactor biosynthesis</keyword>
<comment type="pathway">
    <text evidence="1">Cofactor biosynthesis; molybdopterin biosynthesis.</text>
</comment>
<protein>
    <submittedName>
        <fullName evidence="4">MogA/MoaB family molybdenum cofactor biosynthesis protein</fullName>
    </submittedName>
</protein>
<dbReference type="SUPFAM" id="SSF53218">
    <property type="entry name" value="Molybdenum cofactor biosynthesis proteins"/>
    <property type="match status" value="1"/>
</dbReference>
<evidence type="ECO:0000313" key="4">
    <source>
        <dbReference type="EMBL" id="HIQ72656.1"/>
    </source>
</evidence>
<gene>
    <name evidence="4" type="ORF">IAB73_10675</name>
</gene>
<dbReference type="CDD" id="cd00886">
    <property type="entry name" value="MogA_MoaB"/>
    <property type="match status" value="1"/>
</dbReference>
<dbReference type="Pfam" id="PF00994">
    <property type="entry name" value="MoCF_biosynth"/>
    <property type="match status" value="1"/>
</dbReference>
<dbReference type="InterPro" id="IPR036425">
    <property type="entry name" value="MoaB/Mog-like_dom_sf"/>
</dbReference>
<dbReference type="InterPro" id="IPR051920">
    <property type="entry name" value="MPT_Adenylyltrnsfr/MoaC-Rel"/>
</dbReference>
<dbReference type="PANTHER" id="PTHR43764:SF1">
    <property type="entry name" value="MOLYBDOPTERIN MOLYBDOTRANSFERASE"/>
    <property type="match status" value="1"/>
</dbReference>
<dbReference type="InterPro" id="IPR001453">
    <property type="entry name" value="MoaB/Mog_dom"/>
</dbReference>
<dbReference type="SMART" id="SM00852">
    <property type="entry name" value="MoCF_biosynth"/>
    <property type="match status" value="1"/>
</dbReference>
<name>A0A9D0ZBB4_9FIRM</name>
<comment type="caution">
    <text evidence="4">The sequence shown here is derived from an EMBL/GenBank/DDBJ whole genome shotgun (WGS) entry which is preliminary data.</text>
</comment>
<proteinExistence type="predicted"/>
<evidence type="ECO:0000313" key="5">
    <source>
        <dbReference type="Proteomes" id="UP000886887"/>
    </source>
</evidence>
<dbReference type="AlphaFoldDB" id="A0A9D0ZBB4"/>
<dbReference type="PANTHER" id="PTHR43764">
    <property type="entry name" value="MOLYBDENUM COFACTOR BIOSYNTHESIS"/>
    <property type="match status" value="1"/>
</dbReference>
<dbReference type="GO" id="GO:0006777">
    <property type="term" value="P:Mo-molybdopterin cofactor biosynthetic process"/>
    <property type="evidence" value="ECO:0007669"/>
    <property type="project" value="UniProtKB-KW"/>
</dbReference>
<evidence type="ECO:0000256" key="1">
    <source>
        <dbReference type="ARBA" id="ARBA00005046"/>
    </source>
</evidence>
<feature type="domain" description="MoaB/Mog" evidence="3">
    <location>
        <begin position="6"/>
        <end position="150"/>
    </location>
</feature>
<dbReference type="Proteomes" id="UP000886887">
    <property type="component" value="Unassembled WGS sequence"/>
</dbReference>
<dbReference type="NCBIfam" id="TIGR00177">
    <property type="entry name" value="molyb_syn"/>
    <property type="match status" value="1"/>
</dbReference>
<reference evidence="4" key="1">
    <citation type="submission" date="2020-10" db="EMBL/GenBank/DDBJ databases">
        <authorList>
            <person name="Gilroy R."/>
        </authorList>
    </citation>
    <scope>NUCLEOTIDE SEQUENCE</scope>
    <source>
        <strain evidence="4">ChiSxjej2B14-6234</strain>
    </source>
</reference>
<evidence type="ECO:0000256" key="2">
    <source>
        <dbReference type="ARBA" id="ARBA00023150"/>
    </source>
</evidence>
<sequence length="167" mass="17782">MKYTAAVLTISDKGSRGERVDESGPMLCALLAQHGFEVVYACIIPDEMDQIQAELIRCCDERRVSLALTTGGTGFSPRDVTPEATLAVVERETRGIPEAMRAMSLQITPRACLSRSAAGIRGRTLIINLPGSPKAARENLLAVVEPIQHGLDMLASEGSADCAAGDK</sequence>
<dbReference type="Gene3D" id="3.40.980.10">
    <property type="entry name" value="MoaB/Mog-like domain"/>
    <property type="match status" value="1"/>
</dbReference>
<accession>A0A9D0ZBB4</accession>
<evidence type="ECO:0000259" key="3">
    <source>
        <dbReference type="SMART" id="SM00852"/>
    </source>
</evidence>
<organism evidence="4 5">
    <name type="scientific">Candidatus Onthenecus intestinigallinarum</name>
    <dbReference type="NCBI Taxonomy" id="2840875"/>
    <lineage>
        <taxon>Bacteria</taxon>
        <taxon>Bacillati</taxon>
        <taxon>Bacillota</taxon>
        <taxon>Clostridia</taxon>
        <taxon>Eubacteriales</taxon>
        <taxon>Candidatus Onthenecus</taxon>
    </lineage>
</organism>
<dbReference type="EMBL" id="DVFJ01000037">
    <property type="protein sequence ID" value="HIQ72656.1"/>
    <property type="molecule type" value="Genomic_DNA"/>
</dbReference>
<reference evidence="4" key="2">
    <citation type="journal article" date="2021" name="PeerJ">
        <title>Extensive microbial diversity within the chicken gut microbiome revealed by metagenomics and culture.</title>
        <authorList>
            <person name="Gilroy R."/>
            <person name="Ravi A."/>
            <person name="Getino M."/>
            <person name="Pursley I."/>
            <person name="Horton D.L."/>
            <person name="Alikhan N.F."/>
            <person name="Baker D."/>
            <person name="Gharbi K."/>
            <person name="Hall N."/>
            <person name="Watson M."/>
            <person name="Adriaenssens E.M."/>
            <person name="Foster-Nyarko E."/>
            <person name="Jarju S."/>
            <person name="Secka A."/>
            <person name="Antonio M."/>
            <person name="Oren A."/>
            <person name="Chaudhuri R.R."/>
            <person name="La Ragione R."/>
            <person name="Hildebrand F."/>
            <person name="Pallen M.J."/>
        </authorList>
    </citation>
    <scope>NUCLEOTIDE SEQUENCE</scope>
    <source>
        <strain evidence="4">ChiSxjej2B14-6234</strain>
    </source>
</reference>